<dbReference type="EMBL" id="PFOD01000027">
    <property type="protein sequence ID" value="PIZ66024.1"/>
    <property type="molecule type" value="Genomic_DNA"/>
</dbReference>
<keyword evidence="1" id="KW-0175">Coiled coil</keyword>
<evidence type="ECO:0000256" key="2">
    <source>
        <dbReference type="SAM" id="MobiDB-lite"/>
    </source>
</evidence>
<sequence>MIFGKTKQSSKHTKPTNSDSMEKEQSLSIGGAVSSLAKDTAKQTVDSFKDIGSGLFQQLLNSESIKEKYPDARKSIEKEQKAAMNLEHGTIFSFRNIEEERQIEDIKQLIEAIRKEVEGIKRADSTLMQEVSDIQKMTIDTLPERPGIYHVRFLEIVLKILQSLRLKIGESNTWMTALKSKKAKRGSAFAANSKKKGTQYSMSQEHQASRNVQ</sequence>
<evidence type="ECO:0000259" key="3">
    <source>
        <dbReference type="Pfam" id="PF18904"/>
    </source>
</evidence>
<dbReference type="Proteomes" id="UP000230027">
    <property type="component" value="Unassembled WGS sequence"/>
</dbReference>
<feature type="compositionally biased region" description="Polar residues" evidence="2">
    <location>
        <begin position="198"/>
        <end position="213"/>
    </location>
</feature>
<name>A0A2M7U5I8_9BACT</name>
<dbReference type="AlphaFoldDB" id="A0A2M7U5I8"/>
<feature type="region of interest" description="Disordered" evidence="2">
    <location>
        <begin position="1"/>
        <end position="28"/>
    </location>
</feature>
<organism evidence="4 5">
    <name type="scientific">Candidatus Roizmanbacteria bacterium CG_4_10_14_0_2_um_filter_36_9</name>
    <dbReference type="NCBI Taxonomy" id="1974823"/>
    <lineage>
        <taxon>Bacteria</taxon>
        <taxon>Candidatus Roizmaniibacteriota</taxon>
    </lineage>
</organism>
<dbReference type="Pfam" id="PF18904">
    <property type="entry name" value="DUF5660"/>
    <property type="match status" value="1"/>
</dbReference>
<protein>
    <recommendedName>
        <fullName evidence="3">DUF5660 domain-containing protein</fullName>
    </recommendedName>
</protein>
<evidence type="ECO:0000313" key="5">
    <source>
        <dbReference type="Proteomes" id="UP000230027"/>
    </source>
</evidence>
<evidence type="ECO:0000313" key="4">
    <source>
        <dbReference type="EMBL" id="PIZ66024.1"/>
    </source>
</evidence>
<proteinExistence type="predicted"/>
<reference evidence="5" key="1">
    <citation type="submission" date="2017-09" db="EMBL/GenBank/DDBJ databases">
        <title>Depth-based differentiation of microbial function through sediment-hosted aquifers and enrichment of novel symbionts in the deep terrestrial subsurface.</title>
        <authorList>
            <person name="Probst A.J."/>
            <person name="Ladd B."/>
            <person name="Jarett J.K."/>
            <person name="Geller-Mcgrath D.E."/>
            <person name="Sieber C.M.K."/>
            <person name="Emerson J.B."/>
            <person name="Anantharaman K."/>
            <person name="Thomas B.C."/>
            <person name="Malmstrom R."/>
            <person name="Stieglmeier M."/>
            <person name="Klingl A."/>
            <person name="Woyke T."/>
            <person name="Ryan C.M."/>
            <person name="Banfield J.F."/>
        </authorList>
    </citation>
    <scope>NUCLEOTIDE SEQUENCE [LARGE SCALE GENOMIC DNA]</scope>
</reference>
<evidence type="ECO:0000256" key="1">
    <source>
        <dbReference type="SAM" id="Coils"/>
    </source>
</evidence>
<dbReference type="InterPro" id="IPR043719">
    <property type="entry name" value="DUF5660"/>
</dbReference>
<feature type="domain" description="DUF5660" evidence="3">
    <location>
        <begin position="102"/>
        <end position="212"/>
    </location>
</feature>
<feature type="coiled-coil region" evidence="1">
    <location>
        <begin position="96"/>
        <end position="123"/>
    </location>
</feature>
<feature type="region of interest" description="Disordered" evidence="2">
    <location>
        <begin position="187"/>
        <end position="213"/>
    </location>
</feature>
<comment type="caution">
    <text evidence="4">The sequence shown here is derived from an EMBL/GenBank/DDBJ whole genome shotgun (WGS) entry which is preliminary data.</text>
</comment>
<gene>
    <name evidence="4" type="ORF">COY14_01080</name>
</gene>
<accession>A0A2M7U5I8</accession>